<reference evidence="1 2" key="1">
    <citation type="submission" date="2020-08" db="EMBL/GenBank/DDBJ databases">
        <title>Sequencing the genomes of 1000 actinobacteria strains.</title>
        <authorList>
            <person name="Klenk H.-P."/>
        </authorList>
    </citation>
    <scope>NUCLEOTIDE SEQUENCE [LARGE SCALE GENOMIC DNA]</scope>
    <source>
        <strain evidence="1 2">DSM 105783</strain>
    </source>
</reference>
<dbReference type="Proteomes" id="UP000580797">
    <property type="component" value="Unassembled WGS sequence"/>
</dbReference>
<accession>A0A7W8TVL0</accession>
<dbReference type="EMBL" id="JACHDR010000001">
    <property type="protein sequence ID" value="MBB5512818.1"/>
    <property type="molecule type" value="Genomic_DNA"/>
</dbReference>
<organism evidence="1 2">
    <name type="scientific">Neomicrococcus aestuarii</name>
    <dbReference type="NCBI Taxonomy" id="556325"/>
    <lineage>
        <taxon>Bacteria</taxon>
        <taxon>Bacillati</taxon>
        <taxon>Actinomycetota</taxon>
        <taxon>Actinomycetes</taxon>
        <taxon>Micrococcales</taxon>
        <taxon>Micrococcaceae</taxon>
        <taxon>Neomicrococcus</taxon>
    </lineage>
</organism>
<name>A0A7W8TVL0_9MICC</name>
<evidence type="ECO:0000313" key="2">
    <source>
        <dbReference type="Proteomes" id="UP000580797"/>
    </source>
</evidence>
<comment type="caution">
    <text evidence="1">The sequence shown here is derived from an EMBL/GenBank/DDBJ whole genome shotgun (WGS) entry which is preliminary data.</text>
</comment>
<protein>
    <submittedName>
        <fullName evidence="1">Uncharacterized protein</fullName>
    </submittedName>
</protein>
<proteinExistence type="predicted"/>
<sequence length="62" mass="6892">MFHVKHDLPFSCSIAELPNRDAQRTTIHSNWGWLLTLSIVTSLLGSPSKMTALPDLSRAELS</sequence>
<gene>
    <name evidence="1" type="ORF">HD598_001505</name>
</gene>
<evidence type="ECO:0000313" key="1">
    <source>
        <dbReference type="EMBL" id="MBB5512818.1"/>
    </source>
</evidence>
<dbReference type="AlphaFoldDB" id="A0A7W8TVL0"/>